<protein>
    <recommendedName>
        <fullName evidence="5">RRM domain-containing protein</fullName>
    </recommendedName>
</protein>
<keyword evidence="7" id="KW-1185">Reference proteome</keyword>
<dbReference type="Ensembl" id="ENSPNAT00000012266.2">
    <property type="protein sequence ID" value="ENSPNAP00000023578.2"/>
    <property type="gene ID" value="ENSPNAG00000008126.2"/>
</dbReference>
<dbReference type="Gene3D" id="3.30.70.330">
    <property type="match status" value="5"/>
</dbReference>
<sequence length="647" mass="72680">MAVVIRLQGLRITAGSEDIRRFFTGLRIPDGGVHIIGGELEEAFIIFASDEDARRAMSRSGGCIKGSQVHLLLSSKAEMQKVLEESTRTSEANSNRRFYKEGAKIPPPASEGRPPLLKEEMRVDMRRGEHQDLGNSRASSASLIGSQNQMGKCASDEVDLYLHLSGMPFSTTKEDIRNFLAGLQVEDMIFLRSRRGLFYGSCLVKFTTRDDAREGLKRDRQYIGSRYVRIKTCSEDEWVEAGCFGRPEGSYQRKFTPSPTRSRSPIHYQSRSKSRSRSPSSEEYCVLYENLSHSVGKRDIKTLLHPVFLKDDQIIIFAEQNQENSKSAVVVFKNLKDYCSGLAHHKETFLHRVVYVSPISKEKMVAILESFADSRHSREGRSSRSSERSQKSSHDSERRCLYVRNMPFDVRKVEIMDFFHGFQLAEDRVILLHDERGAGLGEALAIFQTEKEAMMAQSLNGQRFLGSEVILTCITLAQMQVFGVNPKAGGSLPERNVQRSPGRYNGPSQFSNDRMYLDERDDVPDRPHYGQGNPGPLGNSEQPDAYGQAPHGNGSGSHEYGQSDQRFDGPTCLKLLNLPTKIRIDEIYDFCYGYRVIPGSVSLQYNRKGVPSGSATVVFETHSEAVTAIQELNGRPIGTRKIKIVFV</sequence>
<feature type="region of interest" description="Disordered" evidence="4">
    <location>
        <begin position="377"/>
        <end position="396"/>
    </location>
</feature>
<accession>A0A3B4DJE7</accession>
<dbReference type="CDD" id="cd12748">
    <property type="entry name" value="RRM4_RBM12B"/>
    <property type="match status" value="1"/>
</dbReference>
<reference evidence="6 7" key="1">
    <citation type="submission" date="2020-10" db="EMBL/GenBank/DDBJ databases">
        <title>Pygocentrus nattereri (red-bellied piranha) genome, fPygNat1, primary haplotype.</title>
        <authorList>
            <person name="Myers G."/>
            <person name="Meyer A."/>
            <person name="Karagic N."/>
            <person name="Pippel M."/>
            <person name="Winkler S."/>
            <person name="Tracey A."/>
            <person name="Wood J."/>
            <person name="Formenti G."/>
            <person name="Howe K."/>
            <person name="Fedrigo O."/>
            <person name="Jarvis E.D."/>
        </authorList>
    </citation>
    <scope>NUCLEOTIDE SEQUENCE [LARGE SCALE GENOMIC DNA]</scope>
</reference>
<proteinExistence type="predicted"/>
<dbReference type="InterPro" id="IPR012677">
    <property type="entry name" value="Nucleotide-bd_a/b_plait_sf"/>
</dbReference>
<name>A0A3B4DJE7_PYGNA</name>
<dbReference type="Proteomes" id="UP001501920">
    <property type="component" value="Chromosome 3"/>
</dbReference>
<feature type="domain" description="RRM" evidence="5">
    <location>
        <begin position="571"/>
        <end position="647"/>
    </location>
</feature>
<dbReference type="GO" id="GO:0003723">
    <property type="term" value="F:RNA binding"/>
    <property type="evidence" value="ECO:0007669"/>
    <property type="project" value="UniProtKB-UniRule"/>
</dbReference>
<feature type="domain" description="RRM" evidence="5">
    <location>
        <begin position="160"/>
        <end position="235"/>
    </location>
</feature>
<evidence type="ECO:0000259" key="5">
    <source>
        <dbReference type="PROSITE" id="PS50102"/>
    </source>
</evidence>
<gene>
    <name evidence="6" type="primary">RBM12B</name>
</gene>
<reference evidence="6" key="2">
    <citation type="submission" date="2025-08" db="UniProtKB">
        <authorList>
            <consortium name="Ensembl"/>
        </authorList>
    </citation>
    <scope>IDENTIFICATION</scope>
</reference>
<dbReference type="Pfam" id="PF00076">
    <property type="entry name" value="RRM_1"/>
    <property type="match status" value="1"/>
</dbReference>
<evidence type="ECO:0000256" key="3">
    <source>
        <dbReference type="PROSITE-ProRule" id="PRU00176"/>
    </source>
</evidence>
<feature type="region of interest" description="Disordered" evidence="4">
    <location>
        <begin position="487"/>
        <end position="564"/>
    </location>
</feature>
<dbReference type="SMART" id="SM00360">
    <property type="entry name" value="RRM"/>
    <property type="match status" value="4"/>
</dbReference>
<dbReference type="InterPro" id="IPR050666">
    <property type="entry name" value="ESRP"/>
</dbReference>
<reference evidence="6" key="3">
    <citation type="submission" date="2025-09" db="UniProtKB">
        <authorList>
            <consortium name="Ensembl"/>
        </authorList>
    </citation>
    <scope>IDENTIFICATION</scope>
</reference>
<keyword evidence="2 3" id="KW-0694">RNA-binding</keyword>
<organism evidence="6 7">
    <name type="scientific">Pygocentrus nattereri</name>
    <name type="common">Red-bellied piranha</name>
    <dbReference type="NCBI Taxonomy" id="42514"/>
    <lineage>
        <taxon>Eukaryota</taxon>
        <taxon>Metazoa</taxon>
        <taxon>Chordata</taxon>
        <taxon>Craniata</taxon>
        <taxon>Vertebrata</taxon>
        <taxon>Euteleostomi</taxon>
        <taxon>Actinopterygii</taxon>
        <taxon>Neopterygii</taxon>
        <taxon>Teleostei</taxon>
        <taxon>Ostariophysi</taxon>
        <taxon>Characiformes</taxon>
        <taxon>Characoidei</taxon>
        <taxon>Pygocentrus</taxon>
    </lineage>
</organism>
<dbReference type="OMA" id="AEMQNML"/>
<dbReference type="InterPro" id="IPR035979">
    <property type="entry name" value="RBD_domain_sf"/>
</dbReference>
<dbReference type="SUPFAM" id="SSF54928">
    <property type="entry name" value="RNA-binding domain, RBD"/>
    <property type="match status" value="4"/>
</dbReference>
<dbReference type="GeneTree" id="ENSGT00940000158322"/>
<keyword evidence="1" id="KW-0677">Repeat</keyword>
<evidence type="ECO:0000313" key="6">
    <source>
        <dbReference type="Ensembl" id="ENSPNAP00000023578.2"/>
    </source>
</evidence>
<evidence type="ECO:0000313" key="7">
    <source>
        <dbReference type="Proteomes" id="UP001501920"/>
    </source>
</evidence>
<evidence type="ECO:0000256" key="2">
    <source>
        <dbReference type="ARBA" id="ARBA00022884"/>
    </source>
</evidence>
<dbReference type="GeneID" id="108412558"/>
<feature type="region of interest" description="Disordered" evidence="4">
    <location>
        <begin position="84"/>
        <end position="115"/>
    </location>
</feature>
<feature type="compositionally biased region" description="Polar residues" evidence="4">
    <location>
        <begin position="253"/>
        <end position="269"/>
    </location>
</feature>
<evidence type="ECO:0000256" key="1">
    <source>
        <dbReference type="ARBA" id="ARBA00022737"/>
    </source>
</evidence>
<dbReference type="PANTHER" id="PTHR13976">
    <property type="entry name" value="HETEROGENEOUS NUCLEAR RIBONUCLEOPROTEIN-RELATED"/>
    <property type="match status" value="1"/>
</dbReference>
<feature type="domain" description="RRM" evidence="5">
    <location>
        <begin position="399"/>
        <end position="469"/>
    </location>
</feature>
<feature type="compositionally biased region" description="Basic and acidic residues" evidence="4">
    <location>
        <begin position="515"/>
        <end position="528"/>
    </location>
</feature>
<dbReference type="AlphaFoldDB" id="A0A3B4DJE7"/>
<dbReference type="STRING" id="42514.ENSPNAP00000023578"/>
<dbReference type="CTD" id="334496"/>
<dbReference type="PROSITE" id="PS50102">
    <property type="entry name" value="RRM"/>
    <property type="match status" value="3"/>
</dbReference>
<dbReference type="InterPro" id="IPR000504">
    <property type="entry name" value="RRM_dom"/>
</dbReference>
<dbReference type="InterPro" id="IPR047188">
    <property type="entry name" value="RRM4_RBM12B"/>
</dbReference>
<feature type="region of interest" description="Disordered" evidence="4">
    <location>
        <begin position="251"/>
        <end position="277"/>
    </location>
</feature>
<evidence type="ECO:0000256" key="4">
    <source>
        <dbReference type="SAM" id="MobiDB-lite"/>
    </source>
</evidence>